<comment type="caution">
    <text evidence="1">The sequence shown here is derived from an EMBL/GenBank/DDBJ whole genome shotgun (WGS) entry which is preliminary data.</text>
</comment>
<proteinExistence type="predicted"/>
<dbReference type="STRING" id="1184609.KILIM_019_00160"/>
<dbReference type="EMBL" id="BAHD01000019">
    <property type="protein sequence ID" value="GAB95364.1"/>
    <property type="molecule type" value="Genomic_DNA"/>
</dbReference>
<dbReference type="Proteomes" id="UP000008366">
    <property type="component" value="Unassembled WGS sequence"/>
</dbReference>
<dbReference type="AlphaFoldDB" id="K6X985"/>
<organism evidence="1 2">
    <name type="scientific">Kineosphaera limosa NBRC 100340</name>
    <dbReference type="NCBI Taxonomy" id="1184609"/>
    <lineage>
        <taxon>Bacteria</taxon>
        <taxon>Bacillati</taxon>
        <taxon>Actinomycetota</taxon>
        <taxon>Actinomycetes</taxon>
        <taxon>Micrococcales</taxon>
        <taxon>Dermatophilaceae</taxon>
        <taxon>Kineosphaera</taxon>
    </lineage>
</organism>
<gene>
    <name evidence="1" type="ORF">KILIM_019_00160</name>
</gene>
<evidence type="ECO:0000313" key="1">
    <source>
        <dbReference type="EMBL" id="GAB95364.1"/>
    </source>
</evidence>
<protein>
    <submittedName>
        <fullName evidence="1">Uncharacterized protein</fullName>
    </submittedName>
</protein>
<sequence>MLRDARTVKHVSDTVLVEALAPYARRYGAPPGDGEALLSRLLQESGVPTSVSRAVALAEPGYPVRQPLTDWPASTRKAVR</sequence>
<accession>K6X985</accession>
<evidence type="ECO:0000313" key="2">
    <source>
        <dbReference type="Proteomes" id="UP000008366"/>
    </source>
</evidence>
<reference evidence="1 2" key="1">
    <citation type="submission" date="2012-08" db="EMBL/GenBank/DDBJ databases">
        <title>Whole genome shotgun sequence of Kineosphaera limosa NBRC 100340.</title>
        <authorList>
            <person name="Yoshida I."/>
            <person name="Isaki S."/>
            <person name="Hosoyama A."/>
            <person name="Tsuchikane K."/>
            <person name="Katsumata H."/>
            <person name="Ando Y."/>
            <person name="Ohji S."/>
            <person name="Hamada M."/>
            <person name="Tamura T."/>
            <person name="Yamazoe A."/>
            <person name="Yamazaki S."/>
            <person name="Fujita N."/>
        </authorList>
    </citation>
    <scope>NUCLEOTIDE SEQUENCE [LARGE SCALE GENOMIC DNA]</scope>
    <source>
        <strain evidence="1 2">NBRC 100340</strain>
    </source>
</reference>
<name>K6X985_9MICO</name>
<keyword evidence="2" id="KW-1185">Reference proteome</keyword>